<gene>
    <name evidence="7" type="ORF">ACFOZ8_21165</name>
</gene>
<reference evidence="8" key="1">
    <citation type="journal article" date="2019" name="Int. J. Syst. Evol. Microbiol.">
        <title>The Global Catalogue of Microorganisms (GCM) 10K type strain sequencing project: providing services to taxonomists for standard genome sequencing and annotation.</title>
        <authorList>
            <consortium name="The Broad Institute Genomics Platform"/>
            <consortium name="The Broad Institute Genome Sequencing Center for Infectious Disease"/>
            <person name="Wu L."/>
            <person name="Ma J."/>
        </authorList>
    </citation>
    <scope>NUCLEOTIDE SEQUENCE [LARGE SCALE GENOMIC DNA]</scope>
    <source>
        <strain evidence="8">IBRC-M 10987</strain>
    </source>
</reference>
<feature type="transmembrane region" description="Helical" evidence="5">
    <location>
        <begin position="604"/>
        <end position="627"/>
    </location>
</feature>
<dbReference type="PANTHER" id="PTHR43077:SF5">
    <property type="entry name" value="PHAGE INFECTION PROTEIN"/>
    <property type="match status" value="1"/>
</dbReference>
<evidence type="ECO:0000256" key="5">
    <source>
        <dbReference type="SAM" id="Phobius"/>
    </source>
</evidence>
<dbReference type="Proteomes" id="UP001595715">
    <property type="component" value="Unassembled WGS sequence"/>
</dbReference>
<evidence type="ECO:0000256" key="3">
    <source>
        <dbReference type="ARBA" id="ARBA00022989"/>
    </source>
</evidence>
<comment type="subcellular location">
    <subcellularLocation>
        <location evidence="1">Membrane</location>
        <topology evidence="1">Multi-pass membrane protein</topology>
    </subcellularLocation>
</comment>
<evidence type="ECO:0000256" key="4">
    <source>
        <dbReference type="ARBA" id="ARBA00023136"/>
    </source>
</evidence>
<dbReference type="Pfam" id="PF12698">
    <property type="entry name" value="ABC2_membrane_3"/>
    <property type="match status" value="2"/>
</dbReference>
<dbReference type="InterPro" id="IPR023908">
    <property type="entry name" value="xxxLxxG_rpt"/>
</dbReference>
<dbReference type="EMBL" id="JBHSAM010000031">
    <property type="protein sequence ID" value="MFC4102147.1"/>
    <property type="molecule type" value="Genomic_DNA"/>
</dbReference>
<accession>A0ABV8K7X6</accession>
<feature type="transmembrane region" description="Helical" evidence="5">
    <location>
        <begin position="633"/>
        <end position="655"/>
    </location>
</feature>
<evidence type="ECO:0000313" key="8">
    <source>
        <dbReference type="Proteomes" id="UP001595715"/>
    </source>
</evidence>
<feature type="transmembrane region" description="Helical" evidence="5">
    <location>
        <begin position="574"/>
        <end position="597"/>
    </location>
</feature>
<dbReference type="RefSeq" id="WP_377720845.1">
    <property type="nucleotide sequence ID" value="NZ_JBHSAM010000031.1"/>
</dbReference>
<evidence type="ECO:0000259" key="6">
    <source>
        <dbReference type="Pfam" id="PF12698"/>
    </source>
</evidence>
<protein>
    <submittedName>
        <fullName evidence="7">YhgE/Pip family protein</fullName>
    </submittedName>
</protein>
<dbReference type="InterPro" id="IPR013525">
    <property type="entry name" value="ABC2_TM"/>
</dbReference>
<feature type="domain" description="ABC-2 type transporter transmembrane" evidence="6">
    <location>
        <begin position="27"/>
        <end position="171"/>
    </location>
</feature>
<dbReference type="InterPro" id="IPR017501">
    <property type="entry name" value="Phage_infect_YhgE_C"/>
</dbReference>
<evidence type="ECO:0000256" key="1">
    <source>
        <dbReference type="ARBA" id="ARBA00004141"/>
    </source>
</evidence>
<comment type="caution">
    <text evidence="7">The sequence shown here is derived from an EMBL/GenBank/DDBJ whole genome shotgun (WGS) entry which is preliminary data.</text>
</comment>
<feature type="transmembrane region" description="Helical" evidence="5">
    <location>
        <begin position="691"/>
        <end position="710"/>
    </location>
</feature>
<keyword evidence="4 5" id="KW-0472">Membrane</keyword>
<feature type="transmembrane region" description="Helical" evidence="5">
    <location>
        <begin position="20"/>
        <end position="39"/>
    </location>
</feature>
<name>A0ABV8K7X6_9BACL</name>
<proteinExistence type="predicted"/>
<dbReference type="NCBIfam" id="TIGR03061">
    <property type="entry name" value="pip_yhgE_Nterm"/>
    <property type="match status" value="1"/>
</dbReference>
<dbReference type="InterPro" id="IPR017500">
    <property type="entry name" value="Phage_infect_YhgE_N"/>
</dbReference>
<dbReference type="NCBIfam" id="TIGR03062">
    <property type="entry name" value="pip_yhgE_Cterm"/>
    <property type="match status" value="1"/>
</dbReference>
<dbReference type="Gene3D" id="3.40.1710.10">
    <property type="entry name" value="abc type-2 transporter like domain"/>
    <property type="match status" value="1"/>
</dbReference>
<dbReference type="SUPFAM" id="SSF101967">
    <property type="entry name" value="Adhesin YadA, collagen-binding domain"/>
    <property type="match status" value="2"/>
</dbReference>
<keyword evidence="3 5" id="KW-1133">Transmembrane helix</keyword>
<dbReference type="PANTHER" id="PTHR43077">
    <property type="entry name" value="TRANSPORT PERMEASE YVFS-RELATED"/>
    <property type="match status" value="1"/>
</dbReference>
<keyword evidence="2 5" id="KW-0812">Transmembrane</keyword>
<dbReference type="InterPro" id="IPR051328">
    <property type="entry name" value="T7SS_ABC-Transporter"/>
</dbReference>
<organism evidence="7 8">
    <name type="scientific">Paenibacillus xanthanilyticus</name>
    <dbReference type="NCBI Taxonomy" id="1783531"/>
    <lineage>
        <taxon>Bacteria</taxon>
        <taxon>Bacillati</taxon>
        <taxon>Bacillota</taxon>
        <taxon>Bacilli</taxon>
        <taxon>Bacillales</taxon>
        <taxon>Paenibacillaceae</taxon>
        <taxon>Paenibacillus</taxon>
    </lineage>
</organism>
<keyword evidence="8" id="KW-1185">Reference proteome</keyword>
<dbReference type="NCBIfam" id="TIGR03057">
    <property type="entry name" value="xxxLxxG_by_4"/>
    <property type="match status" value="5"/>
</dbReference>
<sequence>MKGLGVFGKDMMAVVKKPIVLVSFIGVAVIPMLYSSFLIKGSWDPYGSLEKLPVAVVNLDRGASYEEEELDVGKEFVEELKQNPDFDWRFVTAEGAREGMTHNKYYITITVPENFSEKAATVMDEKPQQAEIIFEPNSQYNYIAGQIGNSAVKELRAKLSAQITEAYTRSMLEQIEKVSDGLGEAGDGATKLADGAKKLEDGLVKLEEGAAKLADGTQSLQNGVGPLASGASKLHAGAGELKQGAGSLASGLSQLSDAQGKLSAGAESAREGAGKLETGLQSSVEGAGKLTAGLQSSTDGAAALSSGLASAAEASKQVAGGAQQVADGLAQLVKANPQLADNAQVKQLLAASQAVAQGSASLSDGQSKLAAGAAQLEAGQRQLLGGAQQLEAGQQQLLGGAQQLASGQDQLLAGMNAFAGKLGEAAAGGRKLADGAGDLASGLASLKSGLGKVAGGVGTLAEGTKELGSGTGELKDGSAKLVDGSGELADKLTDAASKTADVKTGDETVSMFSDPVKIVEIDDRKVEKYGIGIAPYFLSLALFMGGLVFTTIFSVRDSVVPNASRVGLFLSKTLTFVVMSAAQSALVVTVVLFVLHVHVQSVPLFYLFAFMASLAFAMIIQSFVTWLDNPGRFLVIILMIFQLTSSAGTFPLELLPDWMQTLNPWLPMTHSIIGLKAVIASGDFSLMWEQFANLAVYAVVFGLLTFAYFMRRKPAGSMNETAASLQA</sequence>
<dbReference type="InterPro" id="IPR011049">
    <property type="entry name" value="Serralysin-like_metalloprot_C"/>
</dbReference>
<feature type="transmembrane region" description="Helical" evidence="5">
    <location>
        <begin position="533"/>
        <end position="554"/>
    </location>
</feature>
<feature type="domain" description="ABC-2 type transporter transmembrane" evidence="6">
    <location>
        <begin position="523"/>
        <end position="706"/>
    </location>
</feature>
<evidence type="ECO:0000313" key="7">
    <source>
        <dbReference type="EMBL" id="MFC4102147.1"/>
    </source>
</evidence>
<evidence type="ECO:0000256" key="2">
    <source>
        <dbReference type="ARBA" id="ARBA00022692"/>
    </source>
</evidence>